<keyword evidence="2 4" id="KW-0472">Membrane</keyword>
<evidence type="ECO:0000256" key="1">
    <source>
        <dbReference type="ARBA" id="ARBA00004442"/>
    </source>
</evidence>
<evidence type="ECO:0000259" key="6">
    <source>
        <dbReference type="PROSITE" id="PS51123"/>
    </source>
</evidence>
<dbReference type="Gene3D" id="3.30.1330.60">
    <property type="entry name" value="OmpA-like domain"/>
    <property type="match status" value="1"/>
</dbReference>
<accession>A0A1M5HVT5</accession>
<keyword evidence="8" id="KW-1185">Reference proteome</keyword>
<proteinExistence type="predicted"/>
<dbReference type="InterPro" id="IPR006664">
    <property type="entry name" value="OMP_bac"/>
</dbReference>
<evidence type="ECO:0000313" key="8">
    <source>
        <dbReference type="Proteomes" id="UP000184480"/>
    </source>
</evidence>
<dbReference type="InterPro" id="IPR006665">
    <property type="entry name" value="OmpA-like"/>
</dbReference>
<dbReference type="RefSeq" id="WP_062182689.1">
    <property type="nucleotide sequence ID" value="NZ_BBXL01000018.1"/>
</dbReference>
<evidence type="ECO:0000256" key="2">
    <source>
        <dbReference type="ARBA" id="ARBA00023136"/>
    </source>
</evidence>
<dbReference type="CDD" id="cd07185">
    <property type="entry name" value="OmpA_C-like"/>
    <property type="match status" value="1"/>
</dbReference>
<reference evidence="8" key="1">
    <citation type="submission" date="2016-11" db="EMBL/GenBank/DDBJ databases">
        <authorList>
            <person name="Varghese N."/>
            <person name="Submissions S."/>
        </authorList>
    </citation>
    <scope>NUCLEOTIDE SEQUENCE [LARGE SCALE GENOMIC DNA]</scope>
    <source>
        <strain evidence="8">DSM 27370</strain>
    </source>
</reference>
<dbReference type="InterPro" id="IPR050330">
    <property type="entry name" value="Bact_OuterMem_StrucFunc"/>
</dbReference>
<dbReference type="Pfam" id="PF06078">
    <property type="entry name" value="DUF937"/>
    <property type="match status" value="1"/>
</dbReference>
<keyword evidence="5" id="KW-1133">Transmembrane helix</keyword>
<dbReference type="AlphaFoldDB" id="A0A1M5HVT5"/>
<gene>
    <name evidence="7" type="ORF">SAMN05444362_11757</name>
</gene>
<dbReference type="PRINTS" id="PR01021">
    <property type="entry name" value="OMPADOMAIN"/>
</dbReference>
<evidence type="ECO:0000256" key="5">
    <source>
        <dbReference type="SAM" id="Phobius"/>
    </source>
</evidence>
<evidence type="ECO:0000256" key="4">
    <source>
        <dbReference type="PROSITE-ProRule" id="PRU00473"/>
    </source>
</evidence>
<dbReference type="EMBL" id="FQUC01000017">
    <property type="protein sequence ID" value="SHG20060.1"/>
    <property type="molecule type" value="Genomic_DNA"/>
</dbReference>
<evidence type="ECO:0000256" key="3">
    <source>
        <dbReference type="ARBA" id="ARBA00023237"/>
    </source>
</evidence>
<dbReference type="OrthoDB" id="9782229at2"/>
<keyword evidence="3" id="KW-0998">Cell outer membrane</keyword>
<evidence type="ECO:0000313" key="7">
    <source>
        <dbReference type="EMBL" id="SHG20060.1"/>
    </source>
</evidence>
<sequence>MSRIYNSLKDILTDNAITRASEFLCEEKSKTLDAANAIIPCLLGGLLAKGSTTPIQIALSKTAKENNYIVDNTLAIFSGNADEKISYAGFRFLDAVFGDKLGEFTSLISSKYGISYSNSDQLLLMISPFVAGDLGYRVTEYRLGIVGLLGRLNSEKNNYIGLIPKEFCSIFSLPDNSYLGNFLPEIASTEADDKIKVPTPSWVIWSVLLAVCLVFALWWKSCKDSTSTKVKESVTTATSAVVEGTINTVSKALEKVSTIVILPDGKKLQAYKGGMEDQLVRFLADEYSSISPEVLKEKWFKFDNIEFKHGSASELTDVSFPQLNNIAAILAYYKETQIVIAGFTDRTGTTESNLKLSRDRANTIKDYLLKSGIEASRISTIGYGDQFATYSADAPDIDRALDRRISLRFDKE</sequence>
<dbReference type="PANTHER" id="PTHR30329:SF21">
    <property type="entry name" value="LIPOPROTEIN YIAD-RELATED"/>
    <property type="match status" value="1"/>
</dbReference>
<feature type="domain" description="OmpA-like" evidence="6">
    <location>
        <begin position="294"/>
        <end position="412"/>
    </location>
</feature>
<dbReference type="SUPFAM" id="SSF103088">
    <property type="entry name" value="OmpA-like"/>
    <property type="match status" value="1"/>
</dbReference>
<dbReference type="GO" id="GO:0009279">
    <property type="term" value="C:cell outer membrane"/>
    <property type="evidence" value="ECO:0007669"/>
    <property type="project" value="UniProtKB-SubCell"/>
</dbReference>
<dbReference type="InterPro" id="IPR036737">
    <property type="entry name" value="OmpA-like_sf"/>
</dbReference>
<name>A0A1M5HVT5_9BACT</name>
<dbReference type="InterPro" id="IPR009282">
    <property type="entry name" value="DUF937"/>
</dbReference>
<dbReference type="PANTHER" id="PTHR30329">
    <property type="entry name" value="STATOR ELEMENT OF FLAGELLAR MOTOR COMPLEX"/>
    <property type="match status" value="1"/>
</dbReference>
<feature type="transmembrane region" description="Helical" evidence="5">
    <location>
        <begin position="202"/>
        <end position="219"/>
    </location>
</feature>
<dbReference type="Pfam" id="PF00691">
    <property type="entry name" value="OmpA"/>
    <property type="match status" value="1"/>
</dbReference>
<comment type="subcellular location">
    <subcellularLocation>
        <location evidence="1">Cell outer membrane</location>
    </subcellularLocation>
</comment>
<keyword evidence="5" id="KW-0812">Transmembrane</keyword>
<organism evidence="7 8">
    <name type="scientific">Dysgonomonas macrotermitis</name>
    <dbReference type="NCBI Taxonomy" id="1346286"/>
    <lineage>
        <taxon>Bacteria</taxon>
        <taxon>Pseudomonadati</taxon>
        <taxon>Bacteroidota</taxon>
        <taxon>Bacteroidia</taxon>
        <taxon>Bacteroidales</taxon>
        <taxon>Dysgonomonadaceae</taxon>
        <taxon>Dysgonomonas</taxon>
    </lineage>
</organism>
<dbReference type="Proteomes" id="UP000184480">
    <property type="component" value="Unassembled WGS sequence"/>
</dbReference>
<dbReference type="STRING" id="1346286.SAMN05444362_11757"/>
<protein>
    <submittedName>
        <fullName evidence="7">Outer membrane protein OmpA</fullName>
    </submittedName>
</protein>
<dbReference type="PROSITE" id="PS51123">
    <property type="entry name" value="OMPA_2"/>
    <property type="match status" value="1"/>
</dbReference>